<comment type="caution">
    <text evidence="1">The sequence shown here is derived from an EMBL/GenBank/DDBJ whole genome shotgun (WGS) entry which is preliminary data.</text>
</comment>
<accession>A0ACC0NGH6</accession>
<name>A0ACC0NGH6_RHOML</name>
<organism evidence="1 2">
    <name type="scientific">Rhododendron molle</name>
    <name type="common">Chinese azalea</name>
    <name type="synonym">Azalea mollis</name>
    <dbReference type="NCBI Taxonomy" id="49168"/>
    <lineage>
        <taxon>Eukaryota</taxon>
        <taxon>Viridiplantae</taxon>
        <taxon>Streptophyta</taxon>
        <taxon>Embryophyta</taxon>
        <taxon>Tracheophyta</taxon>
        <taxon>Spermatophyta</taxon>
        <taxon>Magnoliopsida</taxon>
        <taxon>eudicotyledons</taxon>
        <taxon>Gunneridae</taxon>
        <taxon>Pentapetalae</taxon>
        <taxon>asterids</taxon>
        <taxon>Ericales</taxon>
        <taxon>Ericaceae</taxon>
        <taxon>Ericoideae</taxon>
        <taxon>Rhodoreae</taxon>
        <taxon>Rhododendron</taxon>
    </lineage>
</organism>
<keyword evidence="2" id="KW-1185">Reference proteome</keyword>
<reference evidence="1" key="1">
    <citation type="submission" date="2022-02" db="EMBL/GenBank/DDBJ databases">
        <title>Plant Genome Project.</title>
        <authorList>
            <person name="Zhang R.-G."/>
        </authorList>
    </citation>
    <scope>NUCLEOTIDE SEQUENCE</scope>
    <source>
        <strain evidence="1">AT1</strain>
    </source>
</reference>
<evidence type="ECO:0000313" key="1">
    <source>
        <dbReference type="EMBL" id="KAI8551697.1"/>
    </source>
</evidence>
<dbReference type="EMBL" id="CM046393">
    <property type="protein sequence ID" value="KAI8551697.1"/>
    <property type="molecule type" value="Genomic_DNA"/>
</dbReference>
<sequence length="447" mass="48571">MLQHRPDSRELLTLKGQNIFHVTAKSGNIKAVGSMLKMPELGKLLNEKDRDGNTPLHIATIWGHPRIVDALSLDKRPQSRPSLPENSIYTSPTGVQSRSPSSGTATKLQRAIFEEDVLADSEVELENVLVGIVSSTHVLGLQAPPSPVLQQVLKEDSDDSEAELLEVLEGVVSSVINDSSNPQMVTTPPTSNAHNPNLGFVVGYGSDIAWSQESNVQQSTYMLPCGVQIQKEARRLTCMALRVAGGPQSPHAKVSKTRKTSRAGQNSETEDCKDKVNAVLVVAALVVAATFTASFNVPGGYNNSNPDQGMAAMLAKLKFQEFMVCDTVAMYSSIIVIVTLLWALLVDLCSMKDALKLALPLLGISIAMMSIAFMAGVYLVVSTLTWLGKVILVMGSNVVIVLAALFIPLCLSSSSNRWVFRQLSYFPFRLLLYAFGCYTDRDEKEDE</sequence>
<gene>
    <name evidence="1" type="ORF">RHMOL_Rhmol06G0206200</name>
</gene>
<evidence type="ECO:0000313" key="2">
    <source>
        <dbReference type="Proteomes" id="UP001062846"/>
    </source>
</evidence>
<dbReference type="Proteomes" id="UP001062846">
    <property type="component" value="Chromosome 6"/>
</dbReference>
<proteinExistence type="predicted"/>
<protein>
    <submittedName>
        <fullName evidence="1">Uncharacterized protein</fullName>
    </submittedName>
</protein>